<feature type="compositionally biased region" description="Pro residues" evidence="1">
    <location>
        <begin position="29"/>
        <end position="39"/>
    </location>
</feature>
<protein>
    <recommendedName>
        <fullName evidence="4">Gag-like protein</fullName>
    </recommendedName>
</protein>
<comment type="caution">
    <text evidence="2">The sequence shown here is derived from an EMBL/GenBank/DDBJ whole genome shotgun (WGS) entry which is preliminary data.</text>
</comment>
<organism evidence="2 3">
    <name type="scientific">Discina gigas</name>
    <dbReference type="NCBI Taxonomy" id="1032678"/>
    <lineage>
        <taxon>Eukaryota</taxon>
        <taxon>Fungi</taxon>
        <taxon>Dikarya</taxon>
        <taxon>Ascomycota</taxon>
        <taxon>Pezizomycotina</taxon>
        <taxon>Pezizomycetes</taxon>
        <taxon>Pezizales</taxon>
        <taxon>Discinaceae</taxon>
        <taxon>Discina</taxon>
    </lineage>
</organism>
<gene>
    <name evidence="2" type="ORF">Q9L58_010013</name>
</gene>
<name>A0ABR3G5F1_9PEZI</name>
<keyword evidence="3" id="KW-1185">Reference proteome</keyword>
<feature type="region of interest" description="Disordered" evidence="1">
    <location>
        <begin position="26"/>
        <end position="75"/>
    </location>
</feature>
<evidence type="ECO:0000256" key="1">
    <source>
        <dbReference type="SAM" id="MobiDB-lite"/>
    </source>
</evidence>
<reference evidence="2 3" key="1">
    <citation type="submission" date="2024-02" db="EMBL/GenBank/DDBJ databases">
        <title>Discinaceae phylogenomics.</title>
        <authorList>
            <person name="Dirks A.C."/>
            <person name="James T.Y."/>
        </authorList>
    </citation>
    <scope>NUCLEOTIDE SEQUENCE [LARGE SCALE GENOMIC DNA]</scope>
    <source>
        <strain evidence="2 3">ACD0624</strain>
    </source>
</reference>
<proteinExistence type="predicted"/>
<feature type="region of interest" description="Disordered" evidence="1">
    <location>
        <begin position="131"/>
        <end position="171"/>
    </location>
</feature>
<accession>A0ABR3G5F1</accession>
<evidence type="ECO:0000313" key="3">
    <source>
        <dbReference type="Proteomes" id="UP001447188"/>
    </source>
</evidence>
<dbReference type="Proteomes" id="UP001447188">
    <property type="component" value="Unassembled WGS sequence"/>
</dbReference>
<dbReference type="EMBL" id="JBBBZM010000295">
    <property type="protein sequence ID" value="KAL0631129.1"/>
    <property type="molecule type" value="Genomic_DNA"/>
</dbReference>
<sequence>MAELRKDLNETNEKVKLLSLQLAAFKVAGPPPQPPPPSVPKARRPKNQPPSSPNQVFRCGRGHRTPPPQDGSTKRELIVELSSPIPRGITDYAIITIANTSLASTEVKFCLSRRTSKGNILLLTGPNIAASSAKASSPPFPPHLKPWAANTPPSTPTPAGPSSCSTDQTPGWLTSPSARAEKTMSTMVISFPITTSLENFGLRSMTLLNHVCRLGVCLSIVPSTQCTKCPALGHHTAKCAAPSPRCAVCASDHLTSAHPCKTCKVGPQCSNPPIKCANCPLHSGHCANDPACPSKVKAIIRPTRGNEVLMT</sequence>
<evidence type="ECO:0000313" key="2">
    <source>
        <dbReference type="EMBL" id="KAL0631129.1"/>
    </source>
</evidence>
<evidence type="ECO:0008006" key="4">
    <source>
        <dbReference type="Google" id="ProtNLM"/>
    </source>
</evidence>